<keyword evidence="12" id="KW-1185">Reference proteome</keyword>
<dbReference type="PANTHER" id="PTHR12341:SF7">
    <property type="entry name" value="5'-3' EXORIBONUCLEASE 1"/>
    <property type="match status" value="1"/>
</dbReference>
<feature type="domain" description="5'-3' exoribonuclease 1 D1" evidence="9">
    <location>
        <begin position="710"/>
        <end position="866"/>
    </location>
</feature>
<evidence type="ECO:0000256" key="3">
    <source>
        <dbReference type="ARBA" id="ARBA00022839"/>
    </source>
</evidence>
<dbReference type="InterPro" id="IPR016494">
    <property type="entry name" value="5_3_exoribonuclease_1"/>
</dbReference>
<evidence type="ECO:0000256" key="5">
    <source>
        <dbReference type="PIRNR" id="PIRNR006743"/>
    </source>
</evidence>
<feature type="domain" description="Xrn1 N-terminal" evidence="6">
    <location>
        <begin position="85"/>
        <end position="311"/>
    </location>
</feature>
<gene>
    <name evidence="11" type="ORF">EVEC_LOCUS7409</name>
</gene>
<feature type="domain" description="Xrn1 helical" evidence="7">
    <location>
        <begin position="359"/>
        <end position="470"/>
    </location>
</feature>
<dbReference type="InterPro" id="IPR047008">
    <property type="entry name" value="XRN1_SH3_sf"/>
</dbReference>
<dbReference type="Pfam" id="PF18334">
    <property type="entry name" value="XRN1_D2_D3"/>
    <property type="match status" value="1"/>
</dbReference>
<dbReference type="Pfam" id="PF18129">
    <property type="entry name" value="SH3_12"/>
    <property type="match status" value="1"/>
</dbReference>
<accession>A0A0N4VBL5</accession>
<evidence type="ECO:0000313" key="11">
    <source>
        <dbReference type="EMBL" id="VDD92658.1"/>
    </source>
</evidence>
<dbReference type="PIRSF" id="PIRSF006743">
    <property type="entry name" value="Exonuclease_Xnr1"/>
    <property type="match status" value="1"/>
</dbReference>
<dbReference type="Gene3D" id="2.170.260.40">
    <property type="match status" value="1"/>
</dbReference>
<keyword evidence="1 5" id="KW-0540">Nuclease</keyword>
<dbReference type="GO" id="GO:0000956">
    <property type="term" value="P:nuclear-transcribed mRNA catabolic process"/>
    <property type="evidence" value="ECO:0007669"/>
    <property type="project" value="InterPro"/>
</dbReference>
<evidence type="ECO:0000256" key="1">
    <source>
        <dbReference type="ARBA" id="ARBA00022722"/>
    </source>
</evidence>
<dbReference type="CDD" id="cd18673">
    <property type="entry name" value="PIN_XRN1-2-like"/>
    <property type="match status" value="1"/>
</dbReference>
<keyword evidence="3 5" id="KW-0269">Exonuclease</keyword>
<dbReference type="GO" id="GO:0005737">
    <property type="term" value="C:cytoplasm"/>
    <property type="evidence" value="ECO:0007669"/>
    <property type="project" value="UniProtKB-SubCell"/>
</dbReference>
<reference evidence="11 12" key="2">
    <citation type="submission" date="2018-10" db="EMBL/GenBank/DDBJ databases">
        <authorList>
            <consortium name="Pathogen Informatics"/>
        </authorList>
    </citation>
    <scope>NUCLEOTIDE SEQUENCE [LARGE SCALE GENOMIC DNA]</scope>
</reference>
<dbReference type="OrthoDB" id="372487at2759"/>
<dbReference type="InterPro" id="IPR047007">
    <property type="entry name" value="XRN1_D1_sf"/>
</dbReference>
<dbReference type="AlphaFoldDB" id="A0A0N4VBL5"/>
<dbReference type="Gene3D" id="1.25.40.1050">
    <property type="match status" value="1"/>
</dbReference>
<evidence type="ECO:0000259" key="10">
    <source>
        <dbReference type="Pfam" id="PF18334"/>
    </source>
</evidence>
<dbReference type="InterPro" id="IPR027073">
    <property type="entry name" value="5_3_exoribonuclease"/>
</dbReference>
<dbReference type="GO" id="GO:0004534">
    <property type="term" value="F:5'-3' RNA exonuclease activity"/>
    <property type="evidence" value="ECO:0007669"/>
    <property type="project" value="TreeGrafter"/>
</dbReference>
<dbReference type="Gene3D" id="2.30.30.750">
    <property type="match status" value="1"/>
</dbReference>
<dbReference type="STRING" id="51028.A0A0N4VBL5"/>
<dbReference type="WBParaSite" id="EVEC_0000792501-mRNA-1">
    <property type="protein sequence ID" value="EVEC_0000792501-mRNA-1"/>
    <property type="gene ID" value="EVEC_0000792501"/>
</dbReference>
<keyword evidence="5" id="KW-0963">Cytoplasm</keyword>
<evidence type="ECO:0000256" key="2">
    <source>
        <dbReference type="ARBA" id="ARBA00022801"/>
    </source>
</evidence>
<comment type="similarity">
    <text evidence="4 5">Belongs to the 5'-3' exonuclease family.</text>
</comment>
<dbReference type="GO" id="GO:0003723">
    <property type="term" value="F:RNA binding"/>
    <property type="evidence" value="ECO:0007669"/>
    <property type="project" value="UniProtKB-KW"/>
</dbReference>
<keyword evidence="2 5" id="KW-0378">Hydrolase</keyword>
<organism evidence="13">
    <name type="scientific">Enterobius vermicularis</name>
    <name type="common">Human pinworm</name>
    <dbReference type="NCBI Taxonomy" id="51028"/>
    <lineage>
        <taxon>Eukaryota</taxon>
        <taxon>Metazoa</taxon>
        <taxon>Ecdysozoa</taxon>
        <taxon>Nematoda</taxon>
        <taxon>Chromadorea</taxon>
        <taxon>Rhabditida</taxon>
        <taxon>Spirurina</taxon>
        <taxon>Oxyuridomorpha</taxon>
        <taxon>Oxyuroidea</taxon>
        <taxon>Oxyuridae</taxon>
        <taxon>Enterobius</taxon>
    </lineage>
</organism>
<feature type="domain" description="Exoribonuclease Xrn1 D2/D3" evidence="10">
    <location>
        <begin position="1010"/>
        <end position="1141"/>
    </location>
</feature>
<evidence type="ECO:0000259" key="7">
    <source>
        <dbReference type="Pfam" id="PF17846"/>
    </source>
</evidence>
<protein>
    <recommendedName>
        <fullName evidence="5">5'-3' exoribonuclease 1</fullName>
        <ecNumber evidence="5">3.1.13.-</ecNumber>
    </recommendedName>
</protein>
<feature type="domain" description="Xrn1 helical" evidence="7">
    <location>
        <begin position="509"/>
        <end position="682"/>
    </location>
</feature>
<evidence type="ECO:0000259" key="8">
    <source>
        <dbReference type="Pfam" id="PF18129"/>
    </source>
</evidence>
<dbReference type="GO" id="GO:0005634">
    <property type="term" value="C:nucleus"/>
    <property type="evidence" value="ECO:0007669"/>
    <property type="project" value="TreeGrafter"/>
</dbReference>
<feature type="domain" description="5'-3' exoribonuclease 1 SH3-like" evidence="8">
    <location>
        <begin position="1171"/>
        <end position="1223"/>
    </location>
</feature>
<dbReference type="Pfam" id="PF18332">
    <property type="entry name" value="XRN1_D1"/>
    <property type="match status" value="1"/>
</dbReference>
<dbReference type="InterPro" id="IPR041106">
    <property type="entry name" value="XRN1_D2_D3"/>
</dbReference>
<evidence type="ECO:0000313" key="13">
    <source>
        <dbReference type="WBParaSite" id="EVEC_0000792501-mRNA-1"/>
    </source>
</evidence>
<dbReference type="InterPro" id="IPR004859">
    <property type="entry name" value="Xrn1_N"/>
</dbReference>
<evidence type="ECO:0000313" key="12">
    <source>
        <dbReference type="Proteomes" id="UP000274131"/>
    </source>
</evidence>
<evidence type="ECO:0000259" key="6">
    <source>
        <dbReference type="Pfam" id="PF03159"/>
    </source>
</evidence>
<dbReference type="InterPro" id="IPR041385">
    <property type="entry name" value="SH3_12"/>
</dbReference>
<reference evidence="13" key="1">
    <citation type="submission" date="2016-04" db="UniProtKB">
        <authorList>
            <consortium name="WormBaseParasite"/>
        </authorList>
    </citation>
    <scope>IDENTIFICATION</scope>
</reference>
<dbReference type="Gene3D" id="3.40.50.12390">
    <property type="match status" value="2"/>
</dbReference>
<dbReference type="Proteomes" id="UP000274131">
    <property type="component" value="Unassembled WGS sequence"/>
</dbReference>
<dbReference type="EMBL" id="UXUI01008910">
    <property type="protein sequence ID" value="VDD92658.1"/>
    <property type="molecule type" value="Genomic_DNA"/>
</dbReference>
<dbReference type="FunFam" id="3.40.50.12390:FF:000002">
    <property type="entry name" value="5'-3' exoribonuclease 1"/>
    <property type="match status" value="1"/>
</dbReference>
<evidence type="ECO:0000256" key="4">
    <source>
        <dbReference type="ARBA" id="ARBA00038299"/>
    </source>
</evidence>
<proteinExistence type="inferred from homology"/>
<dbReference type="PANTHER" id="PTHR12341">
    <property type="entry name" value="5'-&gt;3' EXORIBONUCLEASE"/>
    <property type="match status" value="1"/>
</dbReference>
<dbReference type="InterPro" id="IPR041412">
    <property type="entry name" value="Xrn1_helical"/>
</dbReference>
<evidence type="ECO:0000259" key="9">
    <source>
        <dbReference type="Pfam" id="PF18332"/>
    </source>
</evidence>
<comment type="subcellular location">
    <subcellularLocation>
        <location evidence="5">Cytoplasm</location>
    </subcellularLocation>
</comment>
<dbReference type="EC" id="3.1.13.-" evidence="5"/>
<dbReference type="GO" id="GO:0016075">
    <property type="term" value="P:rRNA catabolic process"/>
    <property type="evidence" value="ECO:0007669"/>
    <property type="project" value="TreeGrafter"/>
</dbReference>
<dbReference type="Pfam" id="PF03159">
    <property type="entry name" value="XRN_N"/>
    <property type="match status" value="1"/>
</dbReference>
<keyword evidence="5" id="KW-0694">RNA-binding</keyword>
<dbReference type="InterPro" id="IPR040992">
    <property type="entry name" value="XRN1_D1"/>
</dbReference>
<dbReference type="Pfam" id="PF17846">
    <property type="entry name" value="XRN_M"/>
    <property type="match status" value="2"/>
</dbReference>
<sequence>MVILRLQCGQLFHIAHNNREGPVEGRGGKKPKGLMHYFEQHIYCVSFPLRNLLNRSPVRSIMLEKYRISFFSWASSLNSSLVSKMGVPKFYRWLSERYPCLSEIVSAGQIPEFDNLYFDMNGIIHGCSHPNDEDVFFRISEEEIFRDIFHYIETLFGIICPKKVFFMAVDGVAPRAKMNQQRARRFMSAKNAEMTYKLAASRGKEVSQEGRFDSNCITPGTQFMARLHTHLQYFIQYKITTDPLWQGIRIYLSGHDCPGEGEHKIMDFIRTERSKPDYDPDTRHCLYGLDADLIMLGACSHEPHFSLLREEVQFGRPRNNSKSQRTSVEKTTFHLLHISLLREYLGMEFKTLEDKISFKYDLESIIDDWVMLGFLVGNDFIPHLPYVHIHQDGLDALYNTYLEVLPRLDGYINENGILNLKRFEIFLKSFSKNDRRCFVVEMDDLTYLKSKQAGDAAAFRSKRVEEKREEEMVAYELSDGGSVSELASSEPETKGAVWTPSVNRAFKHHKRAYYTEKMKYKNISKEQLQEQAEGYVRAIQWNLHYYYHGCCSWNWFYPHHYAPYISDVFNFSDMKLDFELSEPFHPFEQLLAVLPAASASCLPVPFQELMLDESSPIYDFYPREFLTDLNGKKNDWEAVVLIPFIEEKRLLEAVATKTARLTEEERLRNSHGPHLLFTTDFENPARLDSSIPEVLESMENCVAKSQIVYGLLPGVHLDVYFPGFPTTKHIPYTSELRHANCCIFQQPTLKKSMIMSIIERPELQKDFSSIASDLLGKEVYVEWPILKKGLVHQLWTSDSKWLLGDDGTVACEELDPLESGAYQNHCNDLVKRGIQRTCSSEYKRFGIEVGERKAIVFAKSLVGISTLVEQEKVVVQKTWTSDLDLKNVLEDRRMYPNMTSITEAFPVGCSAFFSNTKTKFYGYRVVVESSGFLKKQSTAIWLNRFKSVLKVRCTLPINDLELTHLAFNIKRYSVQWFHINLVARPGTLLVTRNIVSRITGHVPLIMTTAAQYGSKQDRAERMNIGLCLKNPKKNLAIPGFAKRINDTWDYSFKTVRVLLEYRRRFPEVFNHLQHPTRVTEAYFAEEIWNDPVEREARTRELSEFLKSLPSASMSMEPADGNFLDDSAIKEVERIVSSTPKQFKTKHFAVKPSMLFRHELHTGRTLPDPDTKFELLDRVVCVRPLRGAPFSGLGTIIGITVVNDTPEVDVLFDECYFGGKSIREFQGVGVISLHWSKNLQEWANVVKC</sequence>
<name>A0A0N4VBL5_ENTVE</name>